<keyword evidence="1" id="KW-0812">Transmembrane</keyword>
<name>A0A964E5V6_9PROT</name>
<evidence type="ECO:0000313" key="2">
    <source>
        <dbReference type="EMBL" id="MCB8882842.1"/>
    </source>
</evidence>
<evidence type="ECO:0008006" key="4">
    <source>
        <dbReference type="Google" id="ProtNLM"/>
    </source>
</evidence>
<keyword evidence="1" id="KW-1133">Transmembrane helix</keyword>
<organism evidence="2 3">
    <name type="scientific">Acidisoma cellulosilyticum</name>
    <dbReference type="NCBI Taxonomy" id="2802395"/>
    <lineage>
        <taxon>Bacteria</taxon>
        <taxon>Pseudomonadati</taxon>
        <taxon>Pseudomonadota</taxon>
        <taxon>Alphaproteobacteria</taxon>
        <taxon>Acetobacterales</taxon>
        <taxon>Acidocellaceae</taxon>
        <taxon>Acidisoma</taxon>
    </lineage>
</organism>
<proteinExistence type="predicted"/>
<dbReference type="EMBL" id="JAESVA010000009">
    <property type="protein sequence ID" value="MCB8882842.1"/>
    <property type="molecule type" value="Genomic_DNA"/>
</dbReference>
<dbReference type="RefSeq" id="WP_227309495.1">
    <property type="nucleotide sequence ID" value="NZ_JAESVA010000009.1"/>
</dbReference>
<dbReference type="AlphaFoldDB" id="A0A964E5V6"/>
<gene>
    <name evidence="2" type="ORF">ACELLULO517_21530</name>
</gene>
<reference evidence="2 3" key="1">
    <citation type="journal article" date="2021" name="Microorganisms">
        <title>Acidisoma silvae sp. nov. and Acidisomacellulosilytica sp. nov., Two Acidophilic Bacteria Isolated from Decaying Wood, Hydrolyzing Cellulose and Producing Poly-3-hydroxybutyrate.</title>
        <authorList>
            <person name="Mieszkin S."/>
            <person name="Pouder E."/>
            <person name="Uroz S."/>
            <person name="Simon-Colin C."/>
            <person name="Alain K."/>
        </authorList>
    </citation>
    <scope>NUCLEOTIDE SEQUENCE [LARGE SCALE GENOMIC DNA]</scope>
    <source>
        <strain evidence="2 3">HW T5.17</strain>
    </source>
</reference>
<keyword evidence="3" id="KW-1185">Reference proteome</keyword>
<comment type="caution">
    <text evidence="2">The sequence shown here is derived from an EMBL/GenBank/DDBJ whole genome shotgun (WGS) entry which is preliminary data.</text>
</comment>
<sequence>MTAPDGQDPASGGARKPWFHPRRWWWKYPLDALIILVEWGFLAVAIASAIFAWRLAQGPVDLSWALPRLTRIVAVAAPTIDAEVGHLALAWNGFKQGPDQPLRVTSDDINVVDNAHDRSLGLDHLGVDLSMGWAAHGVFAPRVVTLDGLQLTMRRAPPAQQIAENTAEQARATDLRQTLRDIIAVLRQPPQSDKHLLPVKDAQLSELRRVTLTHGSVTLQPASGAEGQAGLVGRALQIGEMSATIVRGDAGGLTGQVAAVLASRAGPLPPQTAGARPSLQVSFTETPQGDVAVQTAAALDNPAGMMAAIQLPGDLPVPSFPLQVKTELDASAAAVVTSFRVAVSAGAGGLLINGASIPIASLGLLLTGDENNLAIDPSSHIALAAVSAQPPPTIAFSGQGKRTDRTLGLTIGLGLDHLASDDLPSYWPPGFADGARKWIKAQVKDGSVHDGHFQFVVTGNPDFSNIGLTGVSGSLPATGLTVAWLPPLPPMTKVNGAITLQGMDAIKIGVTNAVQGDQAITNSGIVITGLSAKDQIGSITVNLSGPVASAVAIISQPRLHLLKALPVPLTVTGGSFQGSLSLSLPLDDNVTTGQIKMQTHDVIQNLILSDLLLGRNLTKGNLTIDATMNGLTMNGTAALAGIPATAVLVTDFNAGPPSKVIATLKVKAQADETQLAAADIPTGGILKGAADLNLTLAAQNGGRTDINATITLPESRLSVGQIAWAGGAGTATATAHVALQGSRIIALDDLALTGPGLALKVRSGFTGSRLSTVTIDALQLGRTDLHGSFGLPAAKTDPYVIVIAGPALDLSGIFGPAKKAAPSVKPANSALSQISSPDEFKPHPPWRATVNLDRIIFGKTADGTTRELDRVRGTVVNDGVVVRSADVSLTVAPSGAASHLTVVPQPNQARQVRLTSGDFGGLLRATNAYDAIAGGVLDISGAYDDSRPNHPLTGNAEMDKFSLGDAPTVAKMLQAMTLYGVVDLMHGPGLFFSKMVAPFHLADRRLDLHEARAYSASLGLTADGSVDLPRNNFDIQGTIVPAYFFNSLLGHIPLIGKLFSPEKGGGLFAAKFQLVGPINNPAVHVNALSMIAPGFLRDLFNHRPQGQTSAPSQK</sequence>
<accession>A0A964E5V6</accession>
<evidence type="ECO:0000256" key="1">
    <source>
        <dbReference type="SAM" id="Phobius"/>
    </source>
</evidence>
<feature type="transmembrane region" description="Helical" evidence="1">
    <location>
        <begin position="32"/>
        <end position="53"/>
    </location>
</feature>
<evidence type="ECO:0000313" key="3">
    <source>
        <dbReference type="Proteomes" id="UP000721844"/>
    </source>
</evidence>
<keyword evidence="1" id="KW-0472">Membrane</keyword>
<dbReference type="Proteomes" id="UP000721844">
    <property type="component" value="Unassembled WGS sequence"/>
</dbReference>
<protein>
    <recommendedName>
        <fullName evidence="4">DUF3971 domain-containing protein</fullName>
    </recommendedName>
</protein>